<dbReference type="InterPro" id="IPR011010">
    <property type="entry name" value="DNA_brk_join_enz"/>
</dbReference>
<evidence type="ECO:0008006" key="7">
    <source>
        <dbReference type="Google" id="ProtNLM"/>
    </source>
</evidence>
<dbReference type="SUPFAM" id="SSF56349">
    <property type="entry name" value="DNA breaking-rejoining enzymes"/>
    <property type="match status" value="1"/>
</dbReference>
<comment type="caution">
    <text evidence="6">The sequence shown here is derived from an EMBL/GenBank/DDBJ whole genome shotgun (WGS) entry which is preliminary data.</text>
</comment>
<dbReference type="Gene3D" id="1.10.150.130">
    <property type="match status" value="1"/>
</dbReference>
<dbReference type="AlphaFoldDB" id="A0A0F9K6W3"/>
<evidence type="ECO:0000256" key="3">
    <source>
        <dbReference type="ARBA" id="ARBA00023172"/>
    </source>
</evidence>
<dbReference type="InterPro" id="IPR002104">
    <property type="entry name" value="Integrase_catalytic"/>
</dbReference>
<dbReference type="InterPro" id="IPR004107">
    <property type="entry name" value="Integrase_SAM-like_N"/>
</dbReference>
<evidence type="ECO:0000313" key="6">
    <source>
        <dbReference type="EMBL" id="KKM06908.1"/>
    </source>
</evidence>
<proteinExistence type="predicted"/>
<dbReference type="Pfam" id="PF00589">
    <property type="entry name" value="Phage_integrase"/>
    <property type="match status" value="1"/>
</dbReference>
<keyword evidence="1" id="KW-0229">DNA integration</keyword>
<dbReference type="PANTHER" id="PTHR30349:SF41">
    <property type="entry name" value="INTEGRASE_RECOMBINASE PROTEIN MJ0367-RELATED"/>
    <property type="match status" value="1"/>
</dbReference>
<dbReference type="InterPro" id="IPR044068">
    <property type="entry name" value="CB"/>
</dbReference>
<dbReference type="GO" id="GO:0015074">
    <property type="term" value="P:DNA integration"/>
    <property type="evidence" value="ECO:0007669"/>
    <property type="project" value="UniProtKB-KW"/>
</dbReference>
<dbReference type="CDD" id="cd01189">
    <property type="entry name" value="INT_ICEBs1_C_like"/>
    <property type="match status" value="1"/>
</dbReference>
<sequence length="372" mass="42924">MARGAVVKRKSGNYAIVFWVDGKQKWKTLGPNKKEAEKALNEAMSRVHDGCYSEDKEIGFSEFAEKWLFDYKKSRVKPATFRFYSDIFRIHANPYFKDMSLKRLKADKIDAYVAFKTKEGKLANKTIGYHITVLKMLLKQAVIWGYLKTNPAQYIEKPRAQTKEMDYLRPEEIRLFLDNARKEFHPFFLTAVFTGMRRGELIALKWSDINWATGNIHVKRTESRGLIHEPKSKRSIRSIVMAPVLVSTLKKHRLSCPTSDQDFVFPNRDGNLMDGSHMYNREFMPALRRAGLRHIRFHDLRHTYVALLVSQGENIKFIQHQLGHASIQTTLDRYGHLLPEVHNGVGNRLQETIFGSQTTAESNSSLESVKGS</sequence>
<evidence type="ECO:0000259" key="4">
    <source>
        <dbReference type="PROSITE" id="PS51898"/>
    </source>
</evidence>
<protein>
    <recommendedName>
        <fullName evidence="7">Tyr recombinase domain-containing protein</fullName>
    </recommendedName>
</protein>
<organism evidence="6">
    <name type="scientific">marine sediment metagenome</name>
    <dbReference type="NCBI Taxonomy" id="412755"/>
    <lineage>
        <taxon>unclassified sequences</taxon>
        <taxon>metagenomes</taxon>
        <taxon>ecological metagenomes</taxon>
    </lineage>
</organism>
<keyword evidence="2" id="KW-0238">DNA-binding</keyword>
<accession>A0A0F9K6W3</accession>
<feature type="domain" description="Core-binding (CB)" evidence="5">
    <location>
        <begin position="58"/>
        <end position="142"/>
    </location>
</feature>
<feature type="domain" description="Tyr recombinase" evidence="4">
    <location>
        <begin position="163"/>
        <end position="347"/>
    </location>
</feature>
<dbReference type="Pfam" id="PF14659">
    <property type="entry name" value="Phage_int_SAM_3"/>
    <property type="match status" value="1"/>
</dbReference>
<keyword evidence="3" id="KW-0233">DNA recombination</keyword>
<dbReference type="PROSITE" id="PS51900">
    <property type="entry name" value="CB"/>
    <property type="match status" value="1"/>
</dbReference>
<dbReference type="GO" id="GO:0006310">
    <property type="term" value="P:DNA recombination"/>
    <property type="evidence" value="ECO:0007669"/>
    <property type="project" value="UniProtKB-KW"/>
</dbReference>
<dbReference type="PROSITE" id="PS51898">
    <property type="entry name" value="TYR_RECOMBINASE"/>
    <property type="match status" value="1"/>
</dbReference>
<gene>
    <name evidence="6" type="ORF">LCGC14_1739300</name>
</gene>
<dbReference type="EMBL" id="LAZR01015890">
    <property type="protein sequence ID" value="KKM06908.1"/>
    <property type="molecule type" value="Genomic_DNA"/>
</dbReference>
<dbReference type="PANTHER" id="PTHR30349">
    <property type="entry name" value="PHAGE INTEGRASE-RELATED"/>
    <property type="match status" value="1"/>
</dbReference>
<evidence type="ECO:0000259" key="5">
    <source>
        <dbReference type="PROSITE" id="PS51900"/>
    </source>
</evidence>
<evidence type="ECO:0000256" key="1">
    <source>
        <dbReference type="ARBA" id="ARBA00022908"/>
    </source>
</evidence>
<dbReference type="InterPro" id="IPR050090">
    <property type="entry name" value="Tyrosine_recombinase_XerCD"/>
</dbReference>
<reference evidence="6" key="1">
    <citation type="journal article" date="2015" name="Nature">
        <title>Complex archaea that bridge the gap between prokaryotes and eukaryotes.</title>
        <authorList>
            <person name="Spang A."/>
            <person name="Saw J.H."/>
            <person name="Jorgensen S.L."/>
            <person name="Zaremba-Niedzwiedzka K."/>
            <person name="Martijn J."/>
            <person name="Lind A.E."/>
            <person name="van Eijk R."/>
            <person name="Schleper C."/>
            <person name="Guy L."/>
            <person name="Ettema T.J."/>
        </authorList>
    </citation>
    <scope>NUCLEOTIDE SEQUENCE</scope>
</reference>
<dbReference type="InterPro" id="IPR010998">
    <property type="entry name" value="Integrase_recombinase_N"/>
</dbReference>
<dbReference type="GO" id="GO:0003677">
    <property type="term" value="F:DNA binding"/>
    <property type="evidence" value="ECO:0007669"/>
    <property type="project" value="UniProtKB-KW"/>
</dbReference>
<dbReference type="InterPro" id="IPR013762">
    <property type="entry name" value="Integrase-like_cat_sf"/>
</dbReference>
<dbReference type="Gene3D" id="1.10.443.10">
    <property type="entry name" value="Intergrase catalytic core"/>
    <property type="match status" value="1"/>
</dbReference>
<name>A0A0F9K6W3_9ZZZZ</name>
<evidence type="ECO:0000256" key="2">
    <source>
        <dbReference type="ARBA" id="ARBA00023125"/>
    </source>
</evidence>